<keyword evidence="6" id="KW-0969">Cilium</keyword>
<reference evidence="7" key="1">
    <citation type="submission" date="2016-10" db="EMBL/GenBank/DDBJ databases">
        <authorList>
            <person name="Varghese N."/>
            <person name="Submissions S."/>
        </authorList>
    </citation>
    <scope>NUCLEOTIDE SEQUENCE [LARGE SCALE GENOMIC DNA]</scope>
    <source>
        <strain evidence="7">DSM 26893</strain>
    </source>
</reference>
<comment type="similarity">
    <text evidence="4">Belongs to the FlgA family.</text>
</comment>
<proteinExistence type="inferred from homology"/>
<dbReference type="PANTHER" id="PTHR36307:SF1">
    <property type="entry name" value="FLAGELLA BASAL BODY P-RING FORMATION PROTEIN FLGA"/>
    <property type="match status" value="1"/>
</dbReference>
<dbReference type="CDD" id="cd11614">
    <property type="entry name" value="SAF_CpaB_FlgA_like"/>
    <property type="match status" value="1"/>
</dbReference>
<comment type="function">
    <text evidence="4">Involved in the assembly process of the P-ring formation. It may associate with FlgF on the rod constituting a structure essential for the P-ring assembly or may act as a modulator protein for the P-ring assembly.</text>
</comment>
<dbReference type="NCBIfam" id="TIGR03170">
    <property type="entry name" value="flgA_cterm"/>
    <property type="match status" value="1"/>
</dbReference>
<protein>
    <recommendedName>
        <fullName evidence="4">Flagella basal body P-ring formation protein FlgA</fullName>
    </recommendedName>
</protein>
<evidence type="ECO:0000256" key="4">
    <source>
        <dbReference type="RuleBase" id="RU362063"/>
    </source>
</evidence>
<keyword evidence="6" id="KW-0966">Cell projection</keyword>
<feature type="chain" id="PRO_5011331571" description="Flagella basal body P-ring formation protein FlgA" evidence="4">
    <location>
        <begin position="18"/>
        <end position="141"/>
    </location>
</feature>
<name>A0A1H8L539_9RHOB</name>
<keyword evidence="6" id="KW-0282">Flagellum</keyword>
<dbReference type="InterPro" id="IPR013974">
    <property type="entry name" value="SAF"/>
</dbReference>
<keyword evidence="2 4" id="KW-0732">Signal</keyword>
<dbReference type="GO" id="GO:0044780">
    <property type="term" value="P:bacterial-type flagellum assembly"/>
    <property type="evidence" value="ECO:0007669"/>
    <property type="project" value="InterPro"/>
</dbReference>
<dbReference type="EMBL" id="FOCM01000009">
    <property type="protein sequence ID" value="SEO00264.1"/>
    <property type="molecule type" value="Genomic_DNA"/>
</dbReference>
<keyword evidence="7" id="KW-1185">Reference proteome</keyword>
<dbReference type="Proteomes" id="UP000199372">
    <property type="component" value="Unassembled WGS sequence"/>
</dbReference>
<evidence type="ECO:0000313" key="7">
    <source>
        <dbReference type="Proteomes" id="UP000199372"/>
    </source>
</evidence>
<evidence type="ECO:0000313" key="6">
    <source>
        <dbReference type="EMBL" id="SEO00264.1"/>
    </source>
</evidence>
<feature type="signal peptide" evidence="4">
    <location>
        <begin position="1"/>
        <end position="17"/>
    </location>
</feature>
<keyword evidence="4" id="KW-1005">Bacterial flagellum biogenesis</keyword>
<dbReference type="InterPro" id="IPR017585">
    <property type="entry name" value="SAF_FlgA"/>
</dbReference>
<dbReference type="SMART" id="SM00858">
    <property type="entry name" value="SAF"/>
    <property type="match status" value="1"/>
</dbReference>
<dbReference type="AlphaFoldDB" id="A0A1H8L539"/>
<dbReference type="Gene3D" id="3.90.1210.10">
    <property type="entry name" value="Antifreeze-like/N-acetylneuraminic acid synthase C-terminal domain"/>
    <property type="match status" value="1"/>
</dbReference>
<dbReference type="Pfam" id="PF13144">
    <property type="entry name" value="ChapFlgA"/>
    <property type="match status" value="1"/>
</dbReference>
<dbReference type="OrthoDB" id="7619725at2"/>
<dbReference type="PANTHER" id="PTHR36307">
    <property type="entry name" value="FLAGELLA BASAL BODY P-RING FORMATION PROTEIN FLGA"/>
    <property type="match status" value="1"/>
</dbReference>
<organism evidence="6 7">
    <name type="scientific">Palleronia pelagia</name>
    <dbReference type="NCBI Taxonomy" id="387096"/>
    <lineage>
        <taxon>Bacteria</taxon>
        <taxon>Pseudomonadati</taxon>
        <taxon>Pseudomonadota</taxon>
        <taxon>Alphaproteobacteria</taxon>
        <taxon>Rhodobacterales</taxon>
        <taxon>Roseobacteraceae</taxon>
        <taxon>Palleronia</taxon>
    </lineage>
</organism>
<sequence>MIRAIALSLALASPTAADTLVAAHTIRAQTVLAPSDLALVPGDRPGALTDPDQAIGQEARVTLYAGRPIRANDLGAPAIVERNQIVNLTYSNGAITIMAEARALDRAGVGDRLRVMNLSSRSIVSAVVQSDGQLLVTGAFQ</sequence>
<gene>
    <name evidence="6" type="ORF">SAMN04488011_10988</name>
</gene>
<evidence type="ECO:0000259" key="5">
    <source>
        <dbReference type="SMART" id="SM00858"/>
    </source>
</evidence>
<dbReference type="InterPro" id="IPR039246">
    <property type="entry name" value="Flagellar_FlgA"/>
</dbReference>
<evidence type="ECO:0000256" key="1">
    <source>
        <dbReference type="ARBA" id="ARBA00004418"/>
    </source>
</evidence>
<accession>A0A1H8L539</accession>
<feature type="domain" description="SAF" evidence="5">
    <location>
        <begin position="17"/>
        <end position="75"/>
    </location>
</feature>
<comment type="subcellular location">
    <subcellularLocation>
        <location evidence="1 4">Periplasm</location>
    </subcellularLocation>
</comment>
<keyword evidence="3 4" id="KW-0574">Periplasm</keyword>
<evidence type="ECO:0000256" key="2">
    <source>
        <dbReference type="ARBA" id="ARBA00022729"/>
    </source>
</evidence>
<dbReference type="Gene3D" id="2.30.30.760">
    <property type="match status" value="1"/>
</dbReference>
<evidence type="ECO:0000256" key="3">
    <source>
        <dbReference type="ARBA" id="ARBA00022764"/>
    </source>
</evidence>
<dbReference type="GO" id="GO:0042597">
    <property type="term" value="C:periplasmic space"/>
    <property type="evidence" value="ECO:0007669"/>
    <property type="project" value="UniProtKB-SubCell"/>
</dbReference>